<dbReference type="Proteomes" id="UP000823842">
    <property type="component" value="Unassembled WGS sequence"/>
</dbReference>
<sequence length="314" mass="36952">MAVSKQFLTFTQQIDYLRNEKGITIANKQSAEDVLQRIGYFALMGGYKELFRIPFSKKYKPGTSFDEIVALYQFDAELRELFLKYLLQIERHIGNLIAYHFVEVHGISQTEYMNPCNYNNTSRNKKIIAGLIRKLHGAITTTDYTHVNYYRTKYGNIPLWITTSVLTFGSLSKMYNVLEQSLRSKICRHFSNINQRQLERFLSVLTKYRNVCAHGDRLFSYRTVDQILDTPLHAKLNIPQQGNQYICGKQDLFAVVIAFRYLLPKEDFLKFKRKLTIEIFRVNKKLIHITENELLEHMGFPKNWMNITRYTLTP</sequence>
<proteinExistence type="predicted"/>
<dbReference type="AlphaFoldDB" id="A0A9D2RWB8"/>
<gene>
    <name evidence="1" type="ORF">IAA06_07170</name>
</gene>
<reference evidence="1" key="1">
    <citation type="journal article" date="2021" name="PeerJ">
        <title>Extensive microbial diversity within the chicken gut microbiome revealed by metagenomics and culture.</title>
        <authorList>
            <person name="Gilroy R."/>
            <person name="Ravi A."/>
            <person name="Getino M."/>
            <person name="Pursley I."/>
            <person name="Horton D.L."/>
            <person name="Alikhan N.F."/>
            <person name="Baker D."/>
            <person name="Gharbi K."/>
            <person name="Hall N."/>
            <person name="Watson M."/>
            <person name="Adriaenssens E.M."/>
            <person name="Foster-Nyarko E."/>
            <person name="Jarju S."/>
            <person name="Secka A."/>
            <person name="Antonio M."/>
            <person name="Oren A."/>
            <person name="Chaudhuri R.R."/>
            <person name="La Ragione R."/>
            <person name="Hildebrand F."/>
            <person name="Pallen M.J."/>
        </authorList>
    </citation>
    <scope>NUCLEOTIDE SEQUENCE</scope>
    <source>
        <strain evidence="1">ChiSjej1B19-5720</strain>
    </source>
</reference>
<reference evidence="1" key="2">
    <citation type="submission" date="2021-04" db="EMBL/GenBank/DDBJ databases">
        <authorList>
            <person name="Gilroy R."/>
        </authorList>
    </citation>
    <scope>NUCLEOTIDE SEQUENCE</scope>
    <source>
        <strain evidence="1">ChiSjej1B19-5720</strain>
    </source>
</reference>
<dbReference type="Pfam" id="PF07751">
    <property type="entry name" value="Abi_2"/>
    <property type="match status" value="1"/>
</dbReference>
<dbReference type="EMBL" id="DWYZ01000139">
    <property type="protein sequence ID" value="HJB28561.1"/>
    <property type="molecule type" value="Genomic_DNA"/>
</dbReference>
<protein>
    <submittedName>
        <fullName evidence="1">Abi family protein</fullName>
    </submittedName>
</protein>
<accession>A0A9D2RWB8</accession>
<dbReference type="InterPro" id="IPR011664">
    <property type="entry name" value="Abi_system_AbiD/AbiF-like"/>
</dbReference>
<evidence type="ECO:0000313" key="2">
    <source>
        <dbReference type="Proteomes" id="UP000823842"/>
    </source>
</evidence>
<organism evidence="1 2">
    <name type="scientific">Candidatus Blautia faecavium</name>
    <dbReference type="NCBI Taxonomy" id="2838487"/>
    <lineage>
        <taxon>Bacteria</taxon>
        <taxon>Bacillati</taxon>
        <taxon>Bacillota</taxon>
        <taxon>Clostridia</taxon>
        <taxon>Lachnospirales</taxon>
        <taxon>Lachnospiraceae</taxon>
        <taxon>Blautia</taxon>
    </lineage>
</organism>
<evidence type="ECO:0000313" key="1">
    <source>
        <dbReference type="EMBL" id="HJB28561.1"/>
    </source>
</evidence>
<name>A0A9D2RWB8_9FIRM</name>
<comment type="caution">
    <text evidence="1">The sequence shown here is derived from an EMBL/GenBank/DDBJ whole genome shotgun (WGS) entry which is preliminary data.</text>
</comment>